<evidence type="ECO:0000256" key="8">
    <source>
        <dbReference type="ARBA" id="ARBA00023047"/>
    </source>
</evidence>
<dbReference type="RefSeq" id="WP_043192437.1">
    <property type="nucleotide sequence ID" value="NZ_CP009533.1"/>
</dbReference>
<dbReference type="KEGG" id="prh:LT40_18175"/>
<feature type="domain" description="Outer-membrane lipoprotein Wza C-terminal" evidence="17">
    <location>
        <begin position="335"/>
        <end position="353"/>
    </location>
</feature>
<dbReference type="InterPro" id="IPR003715">
    <property type="entry name" value="Poly_export_N"/>
</dbReference>
<evidence type="ECO:0000256" key="15">
    <source>
        <dbReference type="SAM" id="SignalP"/>
    </source>
</evidence>
<dbReference type="InterPro" id="IPR040716">
    <property type="entry name" value="Wza_C"/>
</dbReference>
<evidence type="ECO:0000256" key="7">
    <source>
        <dbReference type="ARBA" id="ARBA00022729"/>
    </source>
</evidence>
<evidence type="ECO:0000256" key="1">
    <source>
        <dbReference type="ARBA" id="ARBA00004571"/>
    </source>
</evidence>
<comment type="subcellular location">
    <subcellularLocation>
        <location evidence="1">Cell outer membrane</location>
        <topology evidence="1">Multi-pass membrane protein</topology>
    </subcellularLocation>
</comment>
<evidence type="ECO:0000259" key="16">
    <source>
        <dbReference type="Pfam" id="PF02563"/>
    </source>
</evidence>
<dbReference type="Pfam" id="PF02563">
    <property type="entry name" value="Poly_export"/>
    <property type="match status" value="1"/>
</dbReference>
<dbReference type="Gene3D" id="3.10.560.10">
    <property type="entry name" value="Outer membrane lipoprotein wza domain like"/>
    <property type="match status" value="2"/>
</dbReference>
<feature type="domain" description="SLBB" evidence="18">
    <location>
        <begin position="160"/>
        <end position="237"/>
    </location>
</feature>
<evidence type="ECO:0000256" key="14">
    <source>
        <dbReference type="ARBA" id="ARBA00023288"/>
    </source>
</evidence>
<keyword evidence="12" id="KW-0564">Palmitate</keyword>
<dbReference type="HOGENOM" id="CLU_038343_4_2_6"/>
<dbReference type="STRING" id="216142.LT40_18175"/>
<feature type="chain" id="PRO_5001852330" evidence="15">
    <location>
        <begin position="22"/>
        <end position="360"/>
    </location>
</feature>
<dbReference type="InterPro" id="IPR049712">
    <property type="entry name" value="Poly_export"/>
</dbReference>
<evidence type="ECO:0000256" key="4">
    <source>
        <dbReference type="ARBA" id="ARBA00022452"/>
    </source>
</evidence>
<keyword evidence="9" id="KW-0406">Ion transport</keyword>
<dbReference type="GO" id="GO:0009279">
    <property type="term" value="C:cell outer membrane"/>
    <property type="evidence" value="ECO:0007669"/>
    <property type="project" value="UniProtKB-SubCell"/>
</dbReference>
<dbReference type="Pfam" id="PF22461">
    <property type="entry name" value="SLBB_2"/>
    <property type="match status" value="2"/>
</dbReference>
<evidence type="ECO:0000256" key="5">
    <source>
        <dbReference type="ARBA" id="ARBA00022597"/>
    </source>
</evidence>
<keyword evidence="10" id="KW-0626">Porin</keyword>
<dbReference type="InterPro" id="IPR054765">
    <property type="entry name" value="SLBB_dom"/>
</dbReference>
<keyword evidence="8" id="KW-0625">Polysaccharide transport</keyword>
<comment type="similarity">
    <text evidence="2">Belongs to the BexD/CtrA/VexA family.</text>
</comment>
<keyword evidence="20" id="KW-1185">Reference proteome</keyword>
<keyword evidence="3" id="KW-0813">Transport</keyword>
<evidence type="ECO:0000259" key="17">
    <source>
        <dbReference type="Pfam" id="PF18412"/>
    </source>
</evidence>
<dbReference type="Gene3D" id="3.30.1950.10">
    <property type="entry name" value="wza like domain"/>
    <property type="match status" value="1"/>
</dbReference>
<evidence type="ECO:0000256" key="10">
    <source>
        <dbReference type="ARBA" id="ARBA00023114"/>
    </source>
</evidence>
<feature type="domain" description="Polysaccharide export protein N-terminal" evidence="16">
    <location>
        <begin position="72"/>
        <end position="155"/>
    </location>
</feature>
<dbReference type="eggNOG" id="COG1596">
    <property type="taxonomic scope" value="Bacteria"/>
</dbReference>
<evidence type="ECO:0000259" key="18">
    <source>
        <dbReference type="Pfam" id="PF22461"/>
    </source>
</evidence>
<evidence type="ECO:0000313" key="20">
    <source>
        <dbReference type="Proteomes" id="UP000029499"/>
    </source>
</evidence>
<dbReference type="Proteomes" id="UP000029499">
    <property type="component" value="Chromosome"/>
</dbReference>
<evidence type="ECO:0000256" key="11">
    <source>
        <dbReference type="ARBA" id="ARBA00023136"/>
    </source>
</evidence>
<evidence type="ECO:0000313" key="19">
    <source>
        <dbReference type="EMBL" id="AIS19217.1"/>
    </source>
</evidence>
<proteinExistence type="inferred from homology"/>
<dbReference type="Pfam" id="PF18412">
    <property type="entry name" value="Wza_C"/>
    <property type="match status" value="1"/>
</dbReference>
<protein>
    <submittedName>
        <fullName evidence="19">Capsular biosynthesis protein</fullName>
    </submittedName>
</protein>
<dbReference type="EMBL" id="CP009533">
    <property type="protein sequence ID" value="AIS19217.1"/>
    <property type="molecule type" value="Genomic_DNA"/>
</dbReference>
<keyword evidence="7 15" id="KW-0732">Signal</keyword>
<feature type="domain" description="SLBB" evidence="18">
    <location>
        <begin position="245"/>
        <end position="330"/>
    </location>
</feature>
<name>A0A089YXP4_9PSED</name>
<evidence type="ECO:0000256" key="12">
    <source>
        <dbReference type="ARBA" id="ARBA00023139"/>
    </source>
</evidence>
<dbReference type="GO" id="GO:0015288">
    <property type="term" value="F:porin activity"/>
    <property type="evidence" value="ECO:0007669"/>
    <property type="project" value="UniProtKB-KW"/>
</dbReference>
<accession>A0A089YXP4</accession>
<evidence type="ECO:0000256" key="3">
    <source>
        <dbReference type="ARBA" id="ARBA00022448"/>
    </source>
</evidence>
<keyword evidence="4" id="KW-1134">Transmembrane beta strand</keyword>
<dbReference type="GO" id="GO:0046930">
    <property type="term" value="C:pore complex"/>
    <property type="evidence" value="ECO:0007669"/>
    <property type="project" value="UniProtKB-KW"/>
</dbReference>
<evidence type="ECO:0000256" key="9">
    <source>
        <dbReference type="ARBA" id="ARBA00023065"/>
    </source>
</evidence>
<keyword evidence="13" id="KW-0998">Cell outer membrane</keyword>
<dbReference type="PANTHER" id="PTHR33619:SF3">
    <property type="entry name" value="POLYSACCHARIDE EXPORT PROTEIN GFCE-RELATED"/>
    <property type="match status" value="1"/>
</dbReference>
<reference evidence="19 20" key="1">
    <citation type="journal article" date="2015" name="J. Biotechnol.">
        <title>Complete genome sequence of Pseudomonas rhizosphaerae IH5T (=DSM 16299T), a phosphate-solubilizing rhizobacterium for bacterial biofertilizer.</title>
        <authorList>
            <person name="Kwak Y."/>
            <person name="Jung B.K."/>
            <person name="Shin J.H."/>
        </authorList>
    </citation>
    <scope>NUCLEOTIDE SEQUENCE [LARGE SCALE GENOMIC DNA]</scope>
    <source>
        <strain evidence="19">DSM 16299</strain>
    </source>
</reference>
<dbReference type="AlphaFoldDB" id="A0A089YXP4"/>
<evidence type="ECO:0000256" key="6">
    <source>
        <dbReference type="ARBA" id="ARBA00022692"/>
    </source>
</evidence>
<dbReference type="GO" id="GO:0006811">
    <property type="term" value="P:monoatomic ion transport"/>
    <property type="evidence" value="ECO:0007669"/>
    <property type="project" value="UniProtKB-KW"/>
</dbReference>
<gene>
    <name evidence="19" type="ORF">LT40_18175</name>
</gene>
<evidence type="ECO:0000256" key="2">
    <source>
        <dbReference type="ARBA" id="ARBA00009450"/>
    </source>
</evidence>
<keyword evidence="5" id="KW-0762">Sugar transport</keyword>
<dbReference type="OrthoDB" id="9808421at2"/>
<feature type="signal peptide" evidence="15">
    <location>
        <begin position="1"/>
        <end position="21"/>
    </location>
</feature>
<evidence type="ECO:0000256" key="13">
    <source>
        <dbReference type="ARBA" id="ARBA00023237"/>
    </source>
</evidence>
<keyword evidence="14" id="KW-0449">Lipoprotein</keyword>
<dbReference type="PROSITE" id="PS51257">
    <property type="entry name" value="PROKAR_LIPOPROTEIN"/>
    <property type="match status" value="1"/>
</dbReference>
<dbReference type="GO" id="GO:0015159">
    <property type="term" value="F:polysaccharide transmembrane transporter activity"/>
    <property type="evidence" value="ECO:0007669"/>
    <property type="project" value="InterPro"/>
</dbReference>
<keyword evidence="11" id="KW-0472">Membrane</keyword>
<sequence>MKRTVFVVALFAVLLQGCVFSPGQHMTPEDAADEIGETGPVTVLPINAQTVAQHQSLYRPEPVPAALYGYKPGDYRIGAGDGLQITVWDHVELNSPTNQEPRAQGTQIVRNDGTVYYPFINSIQAEGKTVSELRNDLQRALSRYLTDTQVDVNVQNYASQRVVFSGSFKNAGPQVLNNVPLSLIEAVSRAGGDDGSGNLAGLILKRDGHEYLLDIDTLNRKDSKLNGIYLKNGDQLHLGNNRANKVYVLGEVNSPQVMTYGTSTFTLLEALGNAGGLAQETANAEAIYVIRGAQDRSKQPATVFYLNAKKPTAFLLARQFDLQASDVVFVGPSDITRWNRFISQLLPSATVVATGNALGQ</sequence>
<keyword evidence="6" id="KW-0812">Transmembrane</keyword>
<organism evidence="19 20">
    <name type="scientific">Pseudomonas rhizosphaerae</name>
    <dbReference type="NCBI Taxonomy" id="216142"/>
    <lineage>
        <taxon>Bacteria</taxon>
        <taxon>Pseudomonadati</taxon>
        <taxon>Pseudomonadota</taxon>
        <taxon>Gammaproteobacteria</taxon>
        <taxon>Pseudomonadales</taxon>
        <taxon>Pseudomonadaceae</taxon>
        <taxon>Pseudomonas</taxon>
    </lineage>
</organism>
<dbReference type="PANTHER" id="PTHR33619">
    <property type="entry name" value="POLYSACCHARIDE EXPORT PROTEIN GFCE-RELATED"/>
    <property type="match status" value="1"/>
</dbReference>